<keyword evidence="3" id="KW-1185">Reference proteome</keyword>
<organism evidence="2 3">
    <name type="scientific">Porphyra umbilicalis</name>
    <name type="common">Purple laver</name>
    <name type="synonym">Red alga</name>
    <dbReference type="NCBI Taxonomy" id="2786"/>
    <lineage>
        <taxon>Eukaryota</taxon>
        <taxon>Rhodophyta</taxon>
        <taxon>Bangiophyceae</taxon>
        <taxon>Bangiales</taxon>
        <taxon>Bangiaceae</taxon>
        <taxon>Porphyra</taxon>
    </lineage>
</organism>
<feature type="compositionally biased region" description="Basic residues" evidence="1">
    <location>
        <begin position="368"/>
        <end position="380"/>
    </location>
</feature>
<evidence type="ECO:0000313" key="2">
    <source>
        <dbReference type="EMBL" id="OSX70643.1"/>
    </source>
</evidence>
<dbReference type="Proteomes" id="UP000218209">
    <property type="component" value="Unassembled WGS sequence"/>
</dbReference>
<feature type="region of interest" description="Disordered" evidence="1">
    <location>
        <begin position="1"/>
        <end position="74"/>
    </location>
</feature>
<reference evidence="2 3" key="1">
    <citation type="submission" date="2017-03" db="EMBL/GenBank/DDBJ databases">
        <title>WGS assembly of Porphyra umbilicalis.</title>
        <authorList>
            <person name="Brawley S.H."/>
            <person name="Blouin N.A."/>
            <person name="Ficko-Blean E."/>
            <person name="Wheeler G.L."/>
            <person name="Lohr M."/>
            <person name="Goodson H.V."/>
            <person name="Jenkins J.W."/>
            <person name="Blaby-Haas C.E."/>
            <person name="Helliwell K.E."/>
            <person name="Chan C."/>
            <person name="Marriage T."/>
            <person name="Bhattacharya D."/>
            <person name="Klein A.S."/>
            <person name="Badis Y."/>
            <person name="Brodie J."/>
            <person name="Cao Y."/>
            <person name="Collen J."/>
            <person name="Dittami S.M."/>
            <person name="Gachon C.M."/>
            <person name="Green B.R."/>
            <person name="Karpowicz S."/>
            <person name="Kim J.W."/>
            <person name="Kudahl U."/>
            <person name="Lin S."/>
            <person name="Michel G."/>
            <person name="Mittag M."/>
            <person name="Olson B.J."/>
            <person name="Pangilinan J."/>
            <person name="Peng Y."/>
            <person name="Qiu H."/>
            <person name="Shu S."/>
            <person name="Singer J.T."/>
            <person name="Smith A.G."/>
            <person name="Sprecher B.N."/>
            <person name="Wagner V."/>
            <person name="Wang W."/>
            <person name="Wang Z.-Y."/>
            <person name="Yan J."/>
            <person name="Yarish C."/>
            <person name="Zoeuner-Riek S."/>
            <person name="Zhuang Y."/>
            <person name="Zou Y."/>
            <person name="Lindquist E.A."/>
            <person name="Grimwood J."/>
            <person name="Barry K."/>
            <person name="Rokhsar D.S."/>
            <person name="Schmutz J."/>
            <person name="Stiller J.W."/>
            <person name="Grossman A.R."/>
            <person name="Prochnik S.E."/>
        </authorList>
    </citation>
    <scope>NUCLEOTIDE SEQUENCE [LARGE SCALE GENOMIC DNA]</scope>
    <source>
        <strain evidence="2">4086291</strain>
    </source>
</reference>
<feature type="region of interest" description="Disordered" evidence="1">
    <location>
        <begin position="224"/>
        <end position="302"/>
    </location>
</feature>
<evidence type="ECO:0000256" key="1">
    <source>
        <dbReference type="SAM" id="MobiDB-lite"/>
    </source>
</evidence>
<accession>A0A1X6NQI4</accession>
<proteinExistence type="predicted"/>
<feature type="compositionally biased region" description="Basic residues" evidence="1">
    <location>
        <begin position="594"/>
        <end position="603"/>
    </location>
</feature>
<name>A0A1X6NQI4_PORUM</name>
<protein>
    <submittedName>
        <fullName evidence="2">Uncharacterized protein</fullName>
    </submittedName>
</protein>
<sequence length="875" mass="90570">MVGRGGKRSLPSVASARARNVHKEARRAAASGPPTEEDRHAKDEMRAAATRGAAAGSACGGQPRPYVPGAPAETPSSCPIAEMTMALPHDSPGAPLAPVPVAPLAHATPPVNTNGGEVCLPMVQFTAPPPPPLFDPSTFLSGSLAGATRLAPLPAFPGGQQFGAALHYSPPFTGVRGFAASGAGATAGYMPSLAVAQPGSMPLAPSSTGDISALLGVQQAVNTTSHGTPARSGAPAPLSQSMRDTLPRSAVDPPPSPAPSAATRRPVTPPALKRAGGRRSSGISRPRISSVPTGPSTSTTAVASSAPAAASAAVPDATSIIASAATPAVASAAAPLSPSTPVPSVGRASSDAQEAAGARSSAFAARRAAARKAGGKRLGRKQPDSSSDEILSVPAGPTPKKSKKTGEGGGGLSEATMQKLLHFLSQAPGLIDAVDNMTGNVRIMPREMQSQGKKMEDLTVSVKGLQKNPPQFKRRFVDTDGEEYSDHEEMNTMFGNGTAGSAALSTTSAAATAVGKKLTALQEGTLKMLRVRGRVKSRTFGNIGGATYTRDVLLDSEADWKLIVGETKEELSLNEAHANCFLLSDISPPTPRNGSRKASKKGKNKIETRRAYQPITQAISHILEAIKKRTVAAWFFEIKSTPETMRSTEATEWLSNCHIGGVVEQMVKPRFEASELGLKGMLAAVKAMFIHLGVKDRIREPTNVGDTVHIILAWGHLALCAAFVRNALEQIEAGGTRRRTGMDSGWYDRWRWEVLALKAFVPQSKAQWHGMVISDAEDPSLFNFPEDPVPVSGARTLVALAKHLAEDECEDDEEGAPEAGAAAVRAQASAHAATSDGTAATVEDGVTQRATAAAVEIALSAAARAAMAAAAPDMV</sequence>
<feature type="region of interest" description="Disordered" evidence="1">
    <location>
        <begin position="334"/>
        <end position="413"/>
    </location>
</feature>
<feature type="compositionally biased region" description="Low complexity" evidence="1">
    <location>
        <begin position="334"/>
        <end position="345"/>
    </location>
</feature>
<feature type="compositionally biased region" description="Basic and acidic residues" evidence="1">
    <location>
        <begin position="36"/>
        <end position="46"/>
    </location>
</feature>
<evidence type="ECO:0000313" key="3">
    <source>
        <dbReference type="Proteomes" id="UP000218209"/>
    </source>
</evidence>
<feature type="compositionally biased region" description="Low complexity" evidence="1">
    <location>
        <begin position="278"/>
        <end position="302"/>
    </location>
</feature>
<gene>
    <name evidence="2" type="ORF">BU14_0704s0007</name>
</gene>
<dbReference type="EMBL" id="KV919229">
    <property type="protein sequence ID" value="OSX70643.1"/>
    <property type="molecule type" value="Genomic_DNA"/>
</dbReference>
<feature type="compositionally biased region" description="Low complexity" evidence="1">
    <location>
        <begin position="47"/>
        <end position="61"/>
    </location>
</feature>
<feature type="compositionally biased region" description="Low complexity" evidence="1">
    <location>
        <begin position="355"/>
        <end position="367"/>
    </location>
</feature>
<feature type="region of interest" description="Disordered" evidence="1">
    <location>
        <begin position="587"/>
        <end position="606"/>
    </location>
</feature>
<dbReference type="AlphaFoldDB" id="A0A1X6NQI4"/>